<organism evidence="5 6">
    <name type="scientific">Pinctada imbricata</name>
    <name type="common">Atlantic pearl-oyster</name>
    <name type="synonym">Pinctada martensii</name>
    <dbReference type="NCBI Taxonomy" id="66713"/>
    <lineage>
        <taxon>Eukaryota</taxon>
        <taxon>Metazoa</taxon>
        <taxon>Spiralia</taxon>
        <taxon>Lophotrochozoa</taxon>
        <taxon>Mollusca</taxon>
        <taxon>Bivalvia</taxon>
        <taxon>Autobranchia</taxon>
        <taxon>Pteriomorphia</taxon>
        <taxon>Pterioida</taxon>
        <taxon>Pterioidea</taxon>
        <taxon>Pteriidae</taxon>
        <taxon>Pinctada</taxon>
    </lineage>
</organism>
<evidence type="ECO:0000256" key="1">
    <source>
        <dbReference type="ARBA" id="ARBA00022574"/>
    </source>
</evidence>
<evidence type="ECO:0000256" key="3">
    <source>
        <dbReference type="PROSITE-ProRule" id="PRU00221"/>
    </source>
</evidence>
<dbReference type="GO" id="GO:0036064">
    <property type="term" value="C:ciliary basal body"/>
    <property type="evidence" value="ECO:0007669"/>
    <property type="project" value="TreeGrafter"/>
</dbReference>
<dbReference type="GO" id="GO:0007020">
    <property type="term" value="P:microtubule nucleation"/>
    <property type="evidence" value="ECO:0007669"/>
    <property type="project" value="TreeGrafter"/>
</dbReference>
<sequence length="714" mass="78035">MSMLKLASAGDDVKLWECNDFGLVKEFFPHDDNVCGLSWSTDGNRLASVGSNSEKISIHSVTDNVVPLAELNCGLGQLCVRYCNASSRYLLCGGRDQTFTVWDLKSCQVKKTYKNHKGPVTTALFNKDDTHIASGSQSGEIIVYNVITGQGCKPMVAPKVHAIQQIEYSKTKKSLLGAASDDGSINLWDTNTRQLIHGFTGAHRAPATDLCFSPINDLLLTSVGLDKRIIFYDLKSMKPVNIKVTERPLTSLDVMSDGATIATGSINGKISVYDLRKGSSPIKVIDAHKSSVQVLQFQNMKTSEGSSERQPLRPVIEENIMPPSERRQLPVSPPSQGGQIEHTEPMSATPFSLKSNISDDAFSPIHNASGDGLSSFHSERFRGSTSNSGFAMRQDLSGSGVFSPLADGDPTQRTRFSGSNLSPLGSRPFPGNLQSPSFNNVFSPGTDQIKGISQRLESTSIQQTEQSETSTKSPELGAGTSDHVTPDGSPRLPFTTGHVTTSSYSPPSQNSTSQIPSQNSTSHVPSQNSTSHIHTSISPSQKQYTDTKSSVELAQTNNSPRNSTGLASGYTSSETLDTKRLSMNRLDYSPSGSAGAESYHRILTSPEGAQTVNSSVNRGQERLQSHDLPGASAAMHAGSNFQLEFLRNFIRDEMEEMWHKIHEENWQLFLDMLRLNTQMKNEIQQMLQAYSVNPALLEEIERLKEENSRLKKMF</sequence>
<dbReference type="PROSITE" id="PS00678">
    <property type="entry name" value="WD_REPEATS_1"/>
    <property type="match status" value="1"/>
</dbReference>
<dbReference type="Pfam" id="PF00400">
    <property type="entry name" value="WD40"/>
    <property type="match status" value="4"/>
</dbReference>
<dbReference type="SUPFAM" id="SSF50978">
    <property type="entry name" value="WD40 repeat-like"/>
    <property type="match status" value="1"/>
</dbReference>
<dbReference type="GO" id="GO:0000278">
    <property type="term" value="P:mitotic cell cycle"/>
    <property type="evidence" value="ECO:0007669"/>
    <property type="project" value="TreeGrafter"/>
</dbReference>
<feature type="region of interest" description="Disordered" evidence="4">
    <location>
        <begin position="320"/>
        <end position="344"/>
    </location>
</feature>
<dbReference type="InterPro" id="IPR019775">
    <property type="entry name" value="WD40_repeat_CS"/>
</dbReference>
<name>A0AA88YD38_PINIB</name>
<dbReference type="GO" id="GO:0000922">
    <property type="term" value="C:spindle pole"/>
    <property type="evidence" value="ECO:0007669"/>
    <property type="project" value="TreeGrafter"/>
</dbReference>
<dbReference type="PANTHER" id="PTHR44414:SF1">
    <property type="entry name" value="PROTEIN NEDD1"/>
    <property type="match status" value="1"/>
</dbReference>
<dbReference type="GO" id="GO:0043015">
    <property type="term" value="F:gamma-tubulin binding"/>
    <property type="evidence" value="ECO:0007669"/>
    <property type="project" value="TreeGrafter"/>
</dbReference>
<dbReference type="InterPro" id="IPR001680">
    <property type="entry name" value="WD40_rpt"/>
</dbReference>
<evidence type="ECO:0000313" key="5">
    <source>
        <dbReference type="EMBL" id="KAK3102805.1"/>
    </source>
</evidence>
<evidence type="ECO:0000256" key="2">
    <source>
        <dbReference type="ARBA" id="ARBA00022737"/>
    </source>
</evidence>
<evidence type="ECO:0000313" key="6">
    <source>
        <dbReference type="Proteomes" id="UP001186944"/>
    </source>
</evidence>
<dbReference type="GO" id="GO:0005813">
    <property type="term" value="C:centrosome"/>
    <property type="evidence" value="ECO:0007669"/>
    <property type="project" value="TreeGrafter"/>
</dbReference>
<keyword evidence="6" id="KW-1185">Reference proteome</keyword>
<protein>
    <submittedName>
        <fullName evidence="5">Uncharacterized protein</fullName>
    </submittedName>
</protein>
<dbReference type="GO" id="GO:0005814">
    <property type="term" value="C:centriole"/>
    <property type="evidence" value="ECO:0007669"/>
    <property type="project" value="TreeGrafter"/>
</dbReference>
<feature type="compositionally biased region" description="Polar residues" evidence="4">
    <location>
        <begin position="432"/>
        <end position="446"/>
    </location>
</feature>
<dbReference type="InterPro" id="IPR015943">
    <property type="entry name" value="WD40/YVTN_repeat-like_dom_sf"/>
</dbReference>
<keyword evidence="2" id="KW-0677">Repeat</keyword>
<dbReference type="SMART" id="SM00320">
    <property type="entry name" value="WD40"/>
    <property type="match status" value="6"/>
</dbReference>
<evidence type="ECO:0000256" key="4">
    <source>
        <dbReference type="SAM" id="MobiDB-lite"/>
    </source>
</evidence>
<dbReference type="InterPro" id="IPR052818">
    <property type="entry name" value="NEDD1_Spindle_Assembly"/>
</dbReference>
<feature type="compositionally biased region" description="Polar residues" evidence="4">
    <location>
        <begin position="455"/>
        <end position="473"/>
    </location>
</feature>
<dbReference type="EMBL" id="VSWD01000005">
    <property type="protein sequence ID" value="KAK3102805.1"/>
    <property type="molecule type" value="Genomic_DNA"/>
</dbReference>
<proteinExistence type="predicted"/>
<dbReference type="CDD" id="cd00200">
    <property type="entry name" value="WD40"/>
    <property type="match status" value="1"/>
</dbReference>
<dbReference type="PANTHER" id="PTHR44414">
    <property type="entry name" value="PROTEIN NEDD1"/>
    <property type="match status" value="1"/>
</dbReference>
<dbReference type="AlphaFoldDB" id="A0AA88YD38"/>
<keyword evidence="1 3" id="KW-0853">WD repeat</keyword>
<comment type="caution">
    <text evidence="5">The sequence shown here is derived from an EMBL/GenBank/DDBJ whole genome shotgun (WGS) entry which is preliminary data.</text>
</comment>
<dbReference type="InterPro" id="IPR036322">
    <property type="entry name" value="WD40_repeat_dom_sf"/>
</dbReference>
<gene>
    <name evidence="5" type="ORF">FSP39_014046</name>
</gene>
<feature type="compositionally biased region" description="Low complexity" evidence="4">
    <location>
        <begin position="500"/>
        <end position="514"/>
    </location>
</feature>
<dbReference type="Gene3D" id="2.130.10.10">
    <property type="entry name" value="YVTN repeat-like/Quinoprotein amine dehydrogenase"/>
    <property type="match status" value="2"/>
</dbReference>
<feature type="compositionally biased region" description="Low complexity" evidence="4">
    <location>
        <begin position="526"/>
        <end position="541"/>
    </location>
</feature>
<accession>A0AA88YD38</accession>
<dbReference type="Proteomes" id="UP001186944">
    <property type="component" value="Unassembled WGS sequence"/>
</dbReference>
<feature type="compositionally biased region" description="Polar residues" evidence="4">
    <location>
        <begin position="542"/>
        <end position="575"/>
    </location>
</feature>
<feature type="compositionally biased region" description="Polar residues" evidence="4">
    <location>
        <begin position="515"/>
        <end position="525"/>
    </location>
</feature>
<feature type="repeat" description="WD" evidence="3">
    <location>
        <begin position="113"/>
        <end position="146"/>
    </location>
</feature>
<dbReference type="PROSITE" id="PS50082">
    <property type="entry name" value="WD_REPEATS_2"/>
    <property type="match status" value="1"/>
</dbReference>
<feature type="compositionally biased region" description="Polar residues" evidence="4">
    <location>
        <begin position="411"/>
        <end position="423"/>
    </location>
</feature>
<dbReference type="GO" id="GO:0005737">
    <property type="term" value="C:cytoplasm"/>
    <property type="evidence" value="ECO:0007669"/>
    <property type="project" value="TreeGrafter"/>
</dbReference>
<feature type="region of interest" description="Disordered" evidence="4">
    <location>
        <begin position="401"/>
        <end position="597"/>
    </location>
</feature>
<reference evidence="5" key="1">
    <citation type="submission" date="2019-08" db="EMBL/GenBank/DDBJ databases">
        <title>The improved chromosome-level genome for the pearl oyster Pinctada fucata martensii using PacBio sequencing and Hi-C.</title>
        <authorList>
            <person name="Zheng Z."/>
        </authorList>
    </citation>
    <scope>NUCLEOTIDE SEQUENCE</scope>
    <source>
        <strain evidence="5">ZZ-2019</strain>
        <tissue evidence="5">Adductor muscle</tissue>
    </source>
</reference>